<keyword evidence="14" id="KW-1185">Reference proteome</keyword>
<keyword evidence="7 12" id="KW-1133">Transmembrane helix</keyword>
<name>A0A250X5U0_9CHLO</name>
<feature type="compositionally biased region" description="Low complexity" evidence="11">
    <location>
        <begin position="1156"/>
        <end position="1175"/>
    </location>
</feature>
<comment type="subcellular location">
    <subcellularLocation>
        <location evidence="2">Cytoplasm</location>
        <location evidence="2">Cytoskeleton</location>
        <location evidence="2">Cilium axoneme</location>
    </subcellularLocation>
    <subcellularLocation>
        <location evidence="1">Membrane</location>
        <topology evidence="1">Single-pass membrane protein</topology>
    </subcellularLocation>
</comment>
<dbReference type="Gene3D" id="3.80.10.10">
    <property type="entry name" value="Ribonuclease Inhibitor"/>
    <property type="match status" value="1"/>
</dbReference>
<feature type="compositionally biased region" description="Pro residues" evidence="11">
    <location>
        <begin position="97"/>
        <end position="124"/>
    </location>
</feature>
<keyword evidence="10" id="KW-0325">Glycoprotein</keyword>
<dbReference type="PANTHER" id="PTHR27000">
    <property type="entry name" value="LEUCINE-RICH REPEAT RECEPTOR-LIKE PROTEIN KINASE FAMILY PROTEIN-RELATED"/>
    <property type="match status" value="1"/>
</dbReference>
<gene>
    <name evidence="13" type="ORF">CEUSTIGMA_g5897.t1</name>
</gene>
<evidence type="ECO:0000256" key="6">
    <source>
        <dbReference type="ARBA" id="ARBA00022737"/>
    </source>
</evidence>
<protein>
    <submittedName>
        <fullName evidence="13">Uncharacterized protein</fullName>
    </submittedName>
</protein>
<keyword evidence="9" id="KW-0675">Receptor</keyword>
<evidence type="ECO:0000256" key="1">
    <source>
        <dbReference type="ARBA" id="ARBA00004167"/>
    </source>
</evidence>
<dbReference type="EMBL" id="BEGY01000032">
    <property type="protein sequence ID" value="GAX78457.1"/>
    <property type="molecule type" value="Genomic_DNA"/>
</dbReference>
<evidence type="ECO:0000256" key="3">
    <source>
        <dbReference type="ARBA" id="ARBA00022614"/>
    </source>
</evidence>
<evidence type="ECO:0000256" key="7">
    <source>
        <dbReference type="ARBA" id="ARBA00022989"/>
    </source>
</evidence>
<dbReference type="OrthoDB" id="551414at2759"/>
<evidence type="ECO:0000256" key="10">
    <source>
        <dbReference type="ARBA" id="ARBA00023180"/>
    </source>
</evidence>
<feature type="compositionally biased region" description="Pro residues" evidence="11">
    <location>
        <begin position="634"/>
        <end position="653"/>
    </location>
</feature>
<keyword evidence="4 12" id="KW-0812">Transmembrane</keyword>
<proteinExistence type="predicted"/>
<feature type="region of interest" description="Disordered" evidence="11">
    <location>
        <begin position="632"/>
        <end position="653"/>
    </location>
</feature>
<evidence type="ECO:0000313" key="13">
    <source>
        <dbReference type="EMBL" id="GAX78457.1"/>
    </source>
</evidence>
<evidence type="ECO:0000256" key="4">
    <source>
        <dbReference type="ARBA" id="ARBA00022692"/>
    </source>
</evidence>
<feature type="region of interest" description="Disordered" evidence="11">
    <location>
        <begin position="1152"/>
        <end position="1186"/>
    </location>
</feature>
<keyword evidence="5" id="KW-0732">Signal</keyword>
<dbReference type="SUPFAM" id="SSF52058">
    <property type="entry name" value="L domain-like"/>
    <property type="match status" value="1"/>
</dbReference>
<dbReference type="PANTHER" id="PTHR27000:SF642">
    <property type="entry name" value="INACTIVE LEUCINE-RICH REPEAT RECEPTOR KINASE XIAO-RELATED"/>
    <property type="match status" value="1"/>
</dbReference>
<keyword evidence="8 12" id="KW-0472">Membrane</keyword>
<evidence type="ECO:0000256" key="9">
    <source>
        <dbReference type="ARBA" id="ARBA00023170"/>
    </source>
</evidence>
<dbReference type="GO" id="GO:0016020">
    <property type="term" value="C:membrane"/>
    <property type="evidence" value="ECO:0007669"/>
    <property type="project" value="UniProtKB-SubCell"/>
</dbReference>
<evidence type="ECO:0000256" key="11">
    <source>
        <dbReference type="SAM" id="MobiDB-lite"/>
    </source>
</evidence>
<evidence type="ECO:0000256" key="5">
    <source>
        <dbReference type="ARBA" id="ARBA00022729"/>
    </source>
</evidence>
<evidence type="ECO:0000313" key="14">
    <source>
        <dbReference type="Proteomes" id="UP000232323"/>
    </source>
</evidence>
<dbReference type="InterPro" id="IPR032675">
    <property type="entry name" value="LRR_dom_sf"/>
</dbReference>
<sequence>MPSGFSALTNIRNLNISRDTSLTGTLPPSWSALTTLSSLDLSSDGLLGTIPASWSRLSHLQLLNLSSNPSLCGPIPAAWSSIMTVITTGTNLGNTCAPPPVPPLPPSPSPPSPPPPPFPPPSPPPPPIGAACQCATKPTNGVCPGSDVIMTIIGGPSGTGSDQICVSPFNATSSNTWVFSACWNYNCINPSLTNGPLQLSVVLTTTGASSAPSAGSTVLFTFMAPNCATLAANATTASGTVITFTANNAVQLPTSALASVAITAAAASNCNDQYIAVVMSVINQLSALPAVPGSSCPCWATPSGPNLTCGGIQLPIVLSTAGSPLLGGGTSYAQCIDPANFDPYTGQMAMSYCWKYSCLPNAFASAQFNASITLSRYNIARMPGSAVFNTSVKATQGVTVSVYGPPQTSGQSPVSFSGTGYDNIGNITLPPSGISNFTFTWTVPVGFDDLSASVVMQAWPGPPPPSPPPAPPGTVCGCYPTPVNGVCASGTTITDVYVTNNASVPVYQECIYAPQYDMFAQVFAFSLCYHWNCFPAAFQNQPITLYIPNITQYNVDLIPGGMAQLRISSLRPALANSSVTMVPISNQSETLGPFTSDQDVNLTTNGISSLNINISIPAYPWLDGNSVALQIIPGPSPPSPPAPPPRPPLPPLPPIATNTTVVVASFVVLQYIKNQTQLGALLNTSSAAITSNLTGFLIEVPAGFTDFLNISDCTLPSQQVFASNLAVYLGLSATSITTTCSYGYINVGSRKRRSRALQQTSTAPCDNQRIKLNIGLRVSMAQVSNVGGGTVDDYVGQLYSNLFNGYGANRVCLSASYTTSTVELYQIMINPTRRQLAAVTANQCASLAQTLAVNSKLIVNLDCTTTGYNPPTSSSSSSSSSSSMSPGVIAGIVVGSVVGVAVLAALTGYFVMKQRRVQNKDMIKRATRDFGGAPAGDEDEGHRLAMSQSSGPGGLVSGNPAYKDMNNRTARTATVVKVAMPATYDARAAAEVNTDGKAAFRAARQGASRPHSTVAVSRPVPLPVPLTLDSPSRQQDTRTRSPASVELGPVPLLAHMEEDSVAEPLLTDAPRMDSSSRVKGIHNRLGSPNLAATPVPHRSRIGTASAVDLQLGEIHHAPVTPPGAILPEGYQVVDPNSPASVDHFGEIPAEIRASESGVVTPSRSSGSPVVGPSRGQSRLGDPLLPQ</sequence>
<dbReference type="GO" id="GO:0005930">
    <property type="term" value="C:axoneme"/>
    <property type="evidence" value="ECO:0007669"/>
    <property type="project" value="UniProtKB-SubCell"/>
</dbReference>
<keyword evidence="6" id="KW-0677">Repeat</keyword>
<feature type="region of interest" description="Disordered" evidence="11">
    <location>
        <begin position="1002"/>
        <end position="1048"/>
    </location>
</feature>
<reference evidence="13 14" key="1">
    <citation type="submission" date="2017-08" db="EMBL/GenBank/DDBJ databases">
        <title>Acidophilic green algal genome provides insights into adaptation to an acidic environment.</title>
        <authorList>
            <person name="Hirooka S."/>
            <person name="Hirose Y."/>
            <person name="Kanesaki Y."/>
            <person name="Higuchi S."/>
            <person name="Fujiwara T."/>
            <person name="Onuma R."/>
            <person name="Era A."/>
            <person name="Ohbayashi R."/>
            <person name="Uzuka A."/>
            <person name="Nozaki H."/>
            <person name="Yoshikawa H."/>
            <person name="Miyagishima S.Y."/>
        </authorList>
    </citation>
    <scope>NUCLEOTIDE SEQUENCE [LARGE SCALE GENOMIC DNA]</scope>
    <source>
        <strain evidence="13 14">NIES-2499</strain>
    </source>
</reference>
<keyword evidence="3" id="KW-0433">Leucine-rich repeat</keyword>
<dbReference type="AlphaFoldDB" id="A0A250X5U0"/>
<accession>A0A250X5U0</accession>
<evidence type="ECO:0000256" key="12">
    <source>
        <dbReference type="SAM" id="Phobius"/>
    </source>
</evidence>
<evidence type="ECO:0000256" key="2">
    <source>
        <dbReference type="ARBA" id="ARBA00004430"/>
    </source>
</evidence>
<comment type="caution">
    <text evidence="13">The sequence shown here is derived from an EMBL/GenBank/DDBJ whole genome shotgun (WGS) entry which is preliminary data.</text>
</comment>
<organism evidence="13 14">
    <name type="scientific">Chlamydomonas eustigma</name>
    <dbReference type="NCBI Taxonomy" id="1157962"/>
    <lineage>
        <taxon>Eukaryota</taxon>
        <taxon>Viridiplantae</taxon>
        <taxon>Chlorophyta</taxon>
        <taxon>core chlorophytes</taxon>
        <taxon>Chlorophyceae</taxon>
        <taxon>CS clade</taxon>
        <taxon>Chlamydomonadales</taxon>
        <taxon>Chlamydomonadaceae</taxon>
        <taxon>Chlamydomonas</taxon>
    </lineage>
</organism>
<feature type="transmembrane region" description="Helical" evidence="12">
    <location>
        <begin position="888"/>
        <end position="912"/>
    </location>
</feature>
<feature type="region of interest" description="Disordered" evidence="11">
    <location>
        <begin position="928"/>
        <end position="963"/>
    </location>
</feature>
<dbReference type="Proteomes" id="UP000232323">
    <property type="component" value="Unassembled WGS sequence"/>
</dbReference>
<feature type="region of interest" description="Disordered" evidence="11">
    <location>
        <begin position="96"/>
        <end position="124"/>
    </location>
</feature>
<evidence type="ECO:0000256" key="8">
    <source>
        <dbReference type="ARBA" id="ARBA00023136"/>
    </source>
</evidence>